<evidence type="ECO:0000313" key="1">
    <source>
        <dbReference type="EMBL" id="KAI3835596.1"/>
    </source>
</evidence>
<keyword evidence="2" id="KW-1185">Reference proteome</keyword>
<evidence type="ECO:0000313" key="2">
    <source>
        <dbReference type="Proteomes" id="UP001202328"/>
    </source>
</evidence>
<dbReference type="EMBL" id="JAJJMB010017748">
    <property type="protein sequence ID" value="KAI3835596.1"/>
    <property type="molecule type" value="Genomic_DNA"/>
</dbReference>
<proteinExistence type="predicted"/>
<dbReference type="AlphaFoldDB" id="A0AAD4RWL3"/>
<reference evidence="1" key="1">
    <citation type="submission" date="2022-04" db="EMBL/GenBank/DDBJ databases">
        <title>A functionally conserved STORR gene fusion in Papaver species that diverged 16.8 million years ago.</title>
        <authorList>
            <person name="Catania T."/>
        </authorList>
    </citation>
    <scope>NUCLEOTIDE SEQUENCE</scope>
    <source>
        <strain evidence="1">S-188037</strain>
    </source>
</reference>
<comment type="caution">
    <text evidence="1">The sequence shown here is derived from an EMBL/GenBank/DDBJ whole genome shotgun (WGS) entry which is preliminary data.</text>
</comment>
<sequence length="68" mass="7994">MSLNVQEFNNEKYAYFDNISQRRVVLEEEIPLTDYDDSGESGSERIGINKSHIHMQVLWCNRMAARED</sequence>
<protein>
    <submittedName>
        <fullName evidence="1">Uncharacterized protein</fullName>
    </submittedName>
</protein>
<accession>A0AAD4RWL3</accession>
<organism evidence="1 2">
    <name type="scientific">Papaver atlanticum</name>
    <dbReference type="NCBI Taxonomy" id="357466"/>
    <lineage>
        <taxon>Eukaryota</taxon>
        <taxon>Viridiplantae</taxon>
        <taxon>Streptophyta</taxon>
        <taxon>Embryophyta</taxon>
        <taxon>Tracheophyta</taxon>
        <taxon>Spermatophyta</taxon>
        <taxon>Magnoliopsida</taxon>
        <taxon>Ranunculales</taxon>
        <taxon>Papaveraceae</taxon>
        <taxon>Papaveroideae</taxon>
        <taxon>Papaver</taxon>
    </lineage>
</organism>
<name>A0AAD4RWL3_9MAGN</name>
<dbReference type="Proteomes" id="UP001202328">
    <property type="component" value="Unassembled WGS sequence"/>
</dbReference>
<gene>
    <name evidence="1" type="ORF">MKW98_027508</name>
</gene>